<reference evidence="1 2" key="1">
    <citation type="journal article" date="2021" name="Hortic Res">
        <title>The domestication of Cucurbita argyrosperma as revealed by the genome of its wild relative.</title>
        <authorList>
            <person name="Barrera-Redondo J."/>
            <person name="Sanchez-de la Vega G."/>
            <person name="Aguirre-Liguori J.A."/>
            <person name="Castellanos-Morales G."/>
            <person name="Gutierrez-Guerrero Y.T."/>
            <person name="Aguirre-Dugua X."/>
            <person name="Aguirre-Planter E."/>
            <person name="Tenaillon M.I."/>
            <person name="Lira-Saade R."/>
            <person name="Eguiarte L.E."/>
        </authorList>
    </citation>
    <scope>NUCLEOTIDE SEQUENCE [LARGE SCALE GENOMIC DNA]</scope>
    <source>
        <strain evidence="1">JBR-2021</strain>
    </source>
</reference>
<keyword evidence="2" id="KW-1185">Reference proteome</keyword>
<dbReference type="AlphaFoldDB" id="A0AAV6MHP9"/>
<gene>
    <name evidence="1" type="ORF">SDJN03_21721</name>
</gene>
<accession>A0AAV6MHP9</accession>
<feature type="non-terminal residue" evidence="1">
    <location>
        <position position="1"/>
    </location>
</feature>
<dbReference type="EMBL" id="JAGKQH010000014">
    <property type="protein sequence ID" value="KAG6581719.1"/>
    <property type="molecule type" value="Genomic_DNA"/>
</dbReference>
<evidence type="ECO:0000313" key="1">
    <source>
        <dbReference type="EMBL" id="KAG6581719.1"/>
    </source>
</evidence>
<comment type="caution">
    <text evidence="1">The sequence shown here is derived from an EMBL/GenBank/DDBJ whole genome shotgun (WGS) entry which is preliminary data.</text>
</comment>
<dbReference type="Proteomes" id="UP000685013">
    <property type="component" value="Chromosome 14"/>
</dbReference>
<evidence type="ECO:0000313" key="2">
    <source>
        <dbReference type="Proteomes" id="UP000685013"/>
    </source>
</evidence>
<proteinExistence type="predicted"/>
<organism evidence="1 2">
    <name type="scientific">Cucurbita argyrosperma subsp. sororia</name>
    <dbReference type="NCBI Taxonomy" id="37648"/>
    <lineage>
        <taxon>Eukaryota</taxon>
        <taxon>Viridiplantae</taxon>
        <taxon>Streptophyta</taxon>
        <taxon>Embryophyta</taxon>
        <taxon>Tracheophyta</taxon>
        <taxon>Spermatophyta</taxon>
        <taxon>Magnoliopsida</taxon>
        <taxon>eudicotyledons</taxon>
        <taxon>Gunneridae</taxon>
        <taxon>Pentapetalae</taxon>
        <taxon>rosids</taxon>
        <taxon>fabids</taxon>
        <taxon>Cucurbitales</taxon>
        <taxon>Cucurbitaceae</taxon>
        <taxon>Cucurbiteae</taxon>
        <taxon>Cucurbita</taxon>
    </lineage>
</organism>
<sequence length="100" mass="11374">MRRRWRTKSTGRRCGGGCYSAGPRACPPSFKPRFPMDLMRMLSDGHPDPNLQSMEFFTSGPIHGKWGRSQMVFFSVIGVLSYVKIRRPEESESFVASNND</sequence>
<name>A0AAV6MHP9_9ROSI</name>
<protein>
    <submittedName>
        <fullName evidence="1">Uncharacterized protein</fullName>
    </submittedName>
</protein>